<comment type="similarity">
    <text evidence="1">Belongs to the DDAH family.</text>
</comment>
<reference evidence="3" key="1">
    <citation type="submission" date="2023-06" db="EMBL/GenBank/DDBJ databases">
        <authorList>
            <person name="Zhang S."/>
        </authorList>
    </citation>
    <scope>NUCLEOTIDE SEQUENCE</scope>
    <source>
        <strain evidence="3">SG2303</strain>
    </source>
</reference>
<keyword evidence="2" id="KW-0378">Hydrolase</keyword>
<dbReference type="RefSeq" id="WP_289830882.1">
    <property type="nucleotide sequence ID" value="NZ_JAUEDK010000028.1"/>
</dbReference>
<dbReference type="PANTHER" id="PTHR12737:SF9">
    <property type="entry name" value="DIMETHYLARGININASE"/>
    <property type="match status" value="1"/>
</dbReference>
<dbReference type="InterPro" id="IPR033199">
    <property type="entry name" value="DDAH-like"/>
</dbReference>
<dbReference type="EMBL" id="JAUEDK010000028">
    <property type="protein sequence ID" value="MDN0076212.1"/>
    <property type="molecule type" value="Genomic_DNA"/>
</dbReference>
<proteinExistence type="inferred from homology"/>
<accession>A0ABT7XQZ4</accession>
<evidence type="ECO:0000256" key="2">
    <source>
        <dbReference type="ARBA" id="ARBA00022801"/>
    </source>
</evidence>
<keyword evidence="4" id="KW-1185">Reference proteome</keyword>
<gene>
    <name evidence="3" type="ORF">QU481_15100</name>
</gene>
<comment type="caution">
    <text evidence="3">The sequence shown here is derived from an EMBL/GenBank/DDBJ whole genome shotgun (WGS) entry which is preliminary data.</text>
</comment>
<sequence>MRYTHVVTRRPADSADPSHYRHFVATLLEQGLFVAALPAQAGPFAAPADGAVVLPELAILTPSTPAARSGEDGIAPLLARFRPTLQLPAGTRLDGGDVLAAGKTFLVGLSEHTNAAGIRELARQVEGYGYRVRAVDTGGRRLRHTVSYLGRNRLMLAEHDAGQPAFRDFGQLVVDEVDAGGTLWLNETLLAPAVSPGTLARLQEEGLPVVTIDTRAGSTNLGPASLALCF</sequence>
<evidence type="ECO:0000313" key="4">
    <source>
        <dbReference type="Proteomes" id="UP001168540"/>
    </source>
</evidence>
<organism evidence="3 4">
    <name type="scientific">Crenobacter oryzisoli</name>
    <dbReference type="NCBI Taxonomy" id="3056844"/>
    <lineage>
        <taxon>Bacteria</taxon>
        <taxon>Pseudomonadati</taxon>
        <taxon>Pseudomonadota</taxon>
        <taxon>Betaproteobacteria</taxon>
        <taxon>Neisseriales</taxon>
        <taxon>Neisseriaceae</taxon>
        <taxon>Crenobacter</taxon>
    </lineage>
</organism>
<dbReference type="Proteomes" id="UP001168540">
    <property type="component" value="Unassembled WGS sequence"/>
</dbReference>
<evidence type="ECO:0000313" key="3">
    <source>
        <dbReference type="EMBL" id="MDN0076212.1"/>
    </source>
</evidence>
<dbReference type="Gene3D" id="3.75.10.10">
    <property type="entry name" value="L-arginine/glycine Amidinotransferase, Chain A"/>
    <property type="match status" value="1"/>
</dbReference>
<evidence type="ECO:0000256" key="1">
    <source>
        <dbReference type="ARBA" id="ARBA00008532"/>
    </source>
</evidence>
<name>A0ABT7XQZ4_9NEIS</name>
<protein>
    <submittedName>
        <fullName evidence="3">Amidinotransferase</fullName>
    </submittedName>
</protein>
<dbReference type="SUPFAM" id="SSF55909">
    <property type="entry name" value="Pentein"/>
    <property type="match status" value="1"/>
</dbReference>
<dbReference type="PANTHER" id="PTHR12737">
    <property type="entry name" value="DIMETHYLARGININE DIMETHYLAMINOHYDROLASE"/>
    <property type="match status" value="1"/>
</dbReference>